<evidence type="ECO:0000313" key="2">
    <source>
        <dbReference type="Proteomes" id="UP000053480"/>
    </source>
</evidence>
<evidence type="ECO:0000313" key="1">
    <source>
        <dbReference type="EMBL" id="MEW9490911.1"/>
    </source>
</evidence>
<accession>A0ACC6TM14</accession>
<protein>
    <submittedName>
        <fullName evidence="1">Phosphorylating glyceraldehyde-3-phosphate dehydrogenase</fullName>
        <ecNumber evidence="1">1.2.1.59</ecNumber>
    </submittedName>
</protein>
<proteinExistence type="predicted"/>
<keyword evidence="1" id="KW-0560">Oxidoreductase</keyword>
<comment type="caution">
    <text evidence="1">The sequence shown here is derived from an EMBL/GenBank/DDBJ whole genome shotgun (WGS) entry which is preliminary data.</text>
</comment>
<organism evidence="1 2">
    <name type="scientific">Candidatus Aramenus sulfurataquae</name>
    <dbReference type="NCBI Taxonomy" id="1326980"/>
    <lineage>
        <taxon>Archaea</taxon>
        <taxon>Thermoproteota</taxon>
        <taxon>Thermoprotei</taxon>
        <taxon>Sulfolobales</taxon>
        <taxon>Sulfolobaceae</taxon>
        <taxon>Candidatus Aramenus</taxon>
    </lineage>
</organism>
<name>A0ACC6TM14_9CREN</name>
<dbReference type="Proteomes" id="UP000053480">
    <property type="component" value="Unassembled WGS sequence"/>
</dbReference>
<dbReference type="EC" id="1.2.1.59" evidence="1"/>
<gene>
    <name evidence="1" type="ORF">TQ35_0001715</name>
</gene>
<dbReference type="EMBL" id="JZWS03000001">
    <property type="protein sequence ID" value="MEW9490911.1"/>
    <property type="molecule type" value="Genomic_DNA"/>
</dbReference>
<sequence length="339" mass="36743">MIRVAVNGYGTIGKRVAEAVMLQPDMQLIGVGKTSPNAEAIVAQRKGIRIFAPEDSVKKFEESGIRVEGSIQDMVKLADVVVDATPNGVGAEYKPLYESQGKRAVFQGGEKPNVAEVSFSSLCNYDEGIGRKYIRVVSCNTTALLRTICTLSKVGKVEKVRATIIRRAADPKEIKRGPINSLVLDPASVPSHHAKDVNTVLKDLNIITTAVIAPTTLMHVHSLNVTFKEKVSKEDVINVLLNTPRLVMVSSKSKVSSTAEVIETARDLGRARNDIKEVVVFEDSVYVNGNELILTYAVHQESIVVPENVDAIRAMHGIPAEESISTTNKTLGIIGGYLI</sequence>
<reference evidence="1" key="1">
    <citation type="submission" date="2024-07" db="EMBL/GenBank/DDBJ databases">
        <title>Metagenome and Metagenome-Assembled Genomes of Archaea from a hot spring from the geothermal field of Los Azufres, Mexico.</title>
        <authorList>
            <person name="Marin-Paredes R."/>
            <person name="Martinez-Romero E."/>
            <person name="Servin-Garciduenas L.E."/>
        </authorList>
    </citation>
    <scope>NUCLEOTIDE SEQUENCE</scope>
    <source>
        <strain evidence="1">AZ1-454</strain>
    </source>
</reference>